<evidence type="ECO:0000313" key="2">
    <source>
        <dbReference type="Proteomes" id="UP000001882"/>
    </source>
</evidence>
<dbReference type="eggNOG" id="arCOG04715">
    <property type="taxonomic scope" value="Archaea"/>
</dbReference>
<name>D1Z021_METPS</name>
<dbReference type="InterPro" id="IPR052022">
    <property type="entry name" value="26kDa_periplasmic_antigen"/>
</dbReference>
<dbReference type="Pfam" id="PF04402">
    <property type="entry name" value="SIMPL"/>
    <property type="match status" value="1"/>
</dbReference>
<dbReference type="KEGG" id="mpd:MCP_1971"/>
<reference evidence="1 2" key="1">
    <citation type="journal article" date="2007" name="Appl. Environ. Microbiol.">
        <title>Isolation of key methanogens for global methane emission from rice paddy fields: a novel isolate affiliated with the clone cluster rice cluster I.</title>
        <authorList>
            <person name="Sakai S."/>
            <person name="Imachi H."/>
            <person name="Sekiguchi Y."/>
            <person name="Ohashi A."/>
            <person name="Harada H."/>
            <person name="Kamagata Y."/>
        </authorList>
    </citation>
    <scope>NUCLEOTIDE SEQUENCE [LARGE SCALE GENOMIC DNA]</scope>
    <source>
        <strain evidence="2">DSM 17711 / JCM 13418 / NBRC 101707 / SANAE</strain>
    </source>
</reference>
<evidence type="ECO:0000313" key="1">
    <source>
        <dbReference type="EMBL" id="BAI62043.1"/>
    </source>
</evidence>
<dbReference type="PANTHER" id="PTHR34387:SF2">
    <property type="entry name" value="SLR1258 PROTEIN"/>
    <property type="match status" value="1"/>
</dbReference>
<organism evidence="1 2">
    <name type="scientific">Methanocella paludicola (strain DSM 17711 / JCM 13418 / NBRC 101707 / SANAE)</name>
    <dbReference type="NCBI Taxonomy" id="304371"/>
    <lineage>
        <taxon>Archaea</taxon>
        <taxon>Methanobacteriati</taxon>
        <taxon>Methanobacteriota</taxon>
        <taxon>Stenosarchaea group</taxon>
        <taxon>Methanomicrobia</taxon>
        <taxon>Methanocellales</taxon>
        <taxon>Methanocellaceae</taxon>
        <taxon>Methanocella</taxon>
    </lineage>
</organism>
<proteinExistence type="predicted"/>
<dbReference type="OrthoDB" id="12132at2157"/>
<dbReference type="RefSeq" id="WP_012900717.1">
    <property type="nucleotide sequence ID" value="NC_013665.1"/>
</dbReference>
<gene>
    <name evidence="1" type="ordered locus">MCP_1971</name>
</gene>
<keyword evidence="2" id="KW-1185">Reference proteome</keyword>
<reference evidence="1 2" key="2">
    <citation type="journal article" date="2008" name="Int. J. Syst. Evol. Microbiol.">
        <title>Methanocella paludicola gen. nov., sp. nov., a methane-producing archaeon, the first isolate of the lineage 'Rice Cluster I', and proposal of the new archaeal order Methanocellales ord. nov.</title>
        <authorList>
            <person name="Sakai S."/>
            <person name="Imachi H."/>
            <person name="Hanada S."/>
            <person name="Ohashi A."/>
            <person name="Harada H."/>
            <person name="Kamagata Y."/>
        </authorList>
    </citation>
    <scope>NUCLEOTIDE SEQUENCE [LARGE SCALE GENOMIC DNA]</scope>
    <source>
        <strain evidence="2">DSM 17711 / JCM 13418 / NBRC 101707 / SANAE</strain>
    </source>
</reference>
<accession>D1Z021</accession>
<dbReference type="Proteomes" id="UP000001882">
    <property type="component" value="Chromosome"/>
</dbReference>
<protein>
    <recommendedName>
        <fullName evidence="3">SIMPL domain-containing protein</fullName>
    </recommendedName>
</protein>
<dbReference type="InParanoid" id="D1Z021"/>
<dbReference type="PANTHER" id="PTHR34387">
    <property type="entry name" value="SLR1258 PROTEIN"/>
    <property type="match status" value="1"/>
</dbReference>
<dbReference type="GO" id="GO:0006974">
    <property type="term" value="P:DNA damage response"/>
    <property type="evidence" value="ECO:0007669"/>
    <property type="project" value="TreeGrafter"/>
</dbReference>
<dbReference type="InterPro" id="IPR007497">
    <property type="entry name" value="SIMPL/DUF541"/>
</dbReference>
<evidence type="ECO:0008006" key="3">
    <source>
        <dbReference type="Google" id="ProtNLM"/>
    </source>
</evidence>
<sequence>MGYKKGLLFGLGAITALAIVLTIMGSASADDSPLAASKERTVTVTGTGSVYAVPDIAKFSTGVVTEADTSSDAMQKNAQLMDAVVSAIKRAGIPEKDIRTGRITLEPVYNYYSQPQGSTEKPKIVGYRASNTVTVTVRDLSRVGNVIDAATNAGANKVNGVSFELSDEKSSEVYNEALIKAVSEGAKKARTIADAAGTGSLTLKSVSESGTYYPQPYYMDFAGAAEAKSAVPTTPVSPGEQKVQATVSMVYTFV</sequence>
<dbReference type="Gene3D" id="3.30.70.2970">
    <property type="entry name" value="Protein of unknown function (DUF541), domain 2"/>
    <property type="match status" value="1"/>
</dbReference>
<reference evidence="2" key="3">
    <citation type="journal article" date="2011" name="PLoS ONE">
        <title>Genome sequence of a mesophilic hydrogenotrophic methanogen Methanocella paludicola, the first cultivated representative of the order Methanocellales.</title>
        <authorList>
            <person name="Sakai S."/>
            <person name="Takaki Y."/>
            <person name="Shimamura S."/>
            <person name="Sekine M."/>
            <person name="Tajima T."/>
            <person name="Kosugi H."/>
            <person name="Ichikawa N."/>
            <person name="Tasumi E."/>
            <person name="Hiraki A.T."/>
            <person name="Shimizu A."/>
            <person name="Kato Y."/>
            <person name="Nishiko R."/>
            <person name="Mori K."/>
            <person name="Fujita N."/>
            <person name="Imachi H."/>
            <person name="Takai K."/>
        </authorList>
    </citation>
    <scope>NUCLEOTIDE SEQUENCE [LARGE SCALE GENOMIC DNA]</scope>
    <source>
        <strain evidence="2">DSM 17711 / JCM 13418 / NBRC 101707 / SANAE</strain>
    </source>
</reference>
<dbReference type="AlphaFoldDB" id="D1Z021"/>
<dbReference type="Gene3D" id="3.30.110.170">
    <property type="entry name" value="Protein of unknown function (DUF541), domain 1"/>
    <property type="match status" value="1"/>
</dbReference>
<dbReference type="GeneID" id="8681834"/>
<dbReference type="EMBL" id="AP011532">
    <property type="protein sequence ID" value="BAI62043.1"/>
    <property type="molecule type" value="Genomic_DNA"/>
</dbReference>